<organism evidence="8 9">
    <name type="scientific">Moniliophthora roreri</name>
    <name type="common">Frosty pod rot fungus</name>
    <name type="synonym">Monilia roreri</name>
    <dbReference type="NCBI Taxonomy" id="221103"/>
    <lineage>
        <taxon>Eukaryota</taxon>
        <taxon>Fungi</taxon>
        <taxon>Dikarya</taxon>
        <taxon>Basidiomycota</taxon>
        <taxon>Agaricomycotina</taxon>
        <taxon>Agaricomycetes</taxon>
        <taxon>Agaricomycetidae</taxon>
        <taxon>Agaricales</taxon>
        <taxon>Marasmiineae</taxon>
        <taxon>Marasmiaceae</taxon>
        <taxon>Moniliophthora</taxon>
    </lineage>
</organism>
<comment type="subcellular location">
    <subcellularLocation>
        <location evidence="1">Membrane</location>
        <topology evidence="1">Single-pass membrane protein</topology>
    </subcellularLocation>
</comment>
<gene>
    <name evidence="8" type="ORF">WG66_13095</name>
</gene>
<feature type="chain" id="PRO_5006901723" description="Mid2 domain-containing protein" evidence="7">
    <location>
        <begin position="27"/>
        <end position="276"/>
    </location>
</feature>
<evidence type="ECO:0000256" key="3">
    <source>
        <dbReference type="ARBA" id="ARBA00022989"/>
    </source>
</evidence>
<dbReference type="GO" id="GO:0071944">
    <property type="term" value="C:cell periphery"/>
    <property type="evidence" value="ECO:0007669"/>
    <property type="project" value="UniProtKB-ARBA"/>
</dbReference>
<evidence type="ECO:0000313" key="9">
    <source>
        <dbReference type="Proteomes" id="UP000054988"/>
    </source>
</evidence>
<name>A0A0W0FDK4_MONRR</name>
<comment type="caution">
    <text evidence="8">The sequence shown here is derived from an EMBL/GenBank/DDBJ whole genome shotgun (WGS) entry which is preliminary data.</text>
</comment>
<evidence type="ECO:0008006" key="10">
    <source>
        <dbReference type="Google" id="ProtNLM"/>
    </source>
</evidence>
<reference evidence="8 9" key="1">
    <citation type="submission" date="2015-12" db="EMBL/GenBank/DDBJ databases">
        <title>Draft genome sequence of Moniliophthora roreri, the causal agent of frosty pod rot of cacao.</title>
        <authorList>
            <person name="Aime M.C."/>
            <person name="Diaz-Valderrama J.R."/>
            <person name="Kijpornyongpan T."/>
            <person name="Phillips-Mora W."/>
        </authorList>
    </citation>
    <scope>NUCLEOTIDE SEQUENCE [LARGE SCALE GENOMIC DNA]</scope>
    <source>
        <strain evidence="8 9">MCA 2952</strain>
    </source>
</reference>
<feature type="signal peptide" evidence="7">
    <location>
        <begin position="1"/>
        <end position="26"/>
    </location>
</feature>
<feature type="compositionally biased region" description="Polar residues" evidence="5">
    <location>
        <begin position="143"/>
        <end position="156"/>
    </location>
</feature>
<accession>A0A0W0FDK4</accession>
<proteinExistence type="predicted"/>
<dbReference type="AlphaFoldDB" id="A0A0W0FDK4"/>
<evidence type="ECO:0000256" key="6">
    <source>
        <dbReference type="SAM" id="Phobius"/>
    </source>
</evidence>
<evidence type="ECO:0000256" key="2">
    <source>
        <dbReference type="ARBA" id="ARBA00022692"/>
    </source>
</evidence>
<evidence type="ECO:0000256" key="7">
    <source>
        <dbReference type="SAM" id="SignalP"/>
    </source>
</evidence>
<protein>
    <recommendedName>
        <fullName evidence="10">Mid2 domain-containing protein</fullName>
    </recommendedName>
</protein>
<feature type="region of interest" description="Disordered" evidence="5">
    <location>
        <begin position="130"/>
        <end position="156"/>
    </location>
</feature>
<evidence type="ECO:0000256" key="4">
    <source>
        <dbReference type="ARBA" id="ARBA00023136"/>
    </source>
</evidence>
<evidence type="ECO:0000313" key="8">
    <source>
        <dbReference type="EMBL" id="KTB34357.1"/>
    </source>
</evidence>
<dbReference type="InterPro" id="IPR051694">
    <property type="entry name" value="Immunoregulatory_rcpt-like"/>
</dbReference>
<dbReference type="PANTHER" id="PTHR15549:SF30">
    <property type="entry name" value="MID2 DOMAIN-CONTAINING PROTEIN"/>
    <property type="match status" value="1"/>
</dbReference>
<evidence type="ECO:0000256" key="1">
    <source>
        <dbReference type="ARBA" id="ARBA00004167"/>
    </source>
</evidence>
<keyword evidence="2 6" id="KW-0812">Transmembrane</keyword>
<feature type="transmembrane region" description="Helical" evidence="6">
    <location>
        <begin position="161"/>
        <end position="183"/>
    </location>
</feature>
<dbReference type="EMBL" id="LATX01002090">
    <property type="protein sequence ID" value="KTB34357.1"/>
    <property type="molecule type" value="Genomic_DNA"/>
</dbReference>
<dbReference type="PANTHER" id="PTHR15549">
    <property type="entry name" value="PAIRED IMMUNOGLOBULIN-LIKE TYPE 2 RECEPTOR"/>
    <property type="match status" value="1"/>
</dbReference>
<dbReference type="Proteomes" id="UP000054988">
    <property type="component" value="Unassembled WGS sequence"/>
</dbReference>
<dbReference type="CDD" id="cd12087">
    <property type="entry name" value="TM_EGFR-like"/>
    <property type="match status" value="1"/>
</dbReference>
<sequence>MTFEAAAGMHKLILLILLSFIYAADAVNIVFPQPLVAVENNDFSWTRSEGDPKNFYLVKQKLDDPGGVTAFSEKIDVVAGDSQAGKGNIYFRRAGLFRVVVFTRNNREAQRALFSTTVTVSLNPTSIGALTQTHTPAAPLPSPTSKSHSGQQRPSVSSTGAIAGAVIGVVALVSLTVTVFFLLRRRNRLQNIDALIVPFPDIESGPTRAQKGRMRSPGNVQARPTRTPTFLALRDYLNNDRQRTRGAEGQIVVQHGDSGWRPLGVLDMPPQYDTAR</sequence>
<keyword evidence="7" id="KW-0732">Signal</keyword>
<keyword evidence="4 6" id="KW-0472">Membrane</keyword>
<evidence type="ECO:0000256" key="5">
    <source>
        <dbReference type="SAM" id="MobiDB-lite"/>
    </source>
</evidence>
<dbReference type="GO" id="GO:0016020">
    <property type="term" value="C:membrane"/>
    <property type="evidence" value="ECO:0007669"/>
    <property type="project" value="UniProtKB-SubCell"/>
</dbReference>
<keyword evidence="3 6" id="KW-1133">Transmembrane helix</keyword>